<gene>
    <name evidence="2" type="ORF">PRZ48_012597</name>
</gene>
<evidence type="ECO:0000256" key="1">
    <source>
        <dbReference type="SAM" id="MobiDB-lite"/>
    </source>
</evidence>
<organism evidence="2 3">
    <name type="scientific">Zasmidium cellare</name>
    <name type="common">Wine cellar mold</name>
    <name type="synonym">Racodium cellare</name>
    <dbReference type="NCBI Taxonomy" id="395010"/>
    <lineage>
        <taxon>Eukaryota</taxon>
        <taxon>Fungi</taxon>
        <taxon>Dikarya</taxon>
        <taxon>Ascomycota</taxon>
        <taxon>Pezizomycotina</taxon>
        <taxon>Dothideomycetes</taxon>
        <taxon>Dothideomycetidae</taxon>
        <taxon>Mycosphaerellales</taxon>
        <taxon>Mycosphaerellaceae</taxon>
        <taxon>Zasmidium</taxon>
    </lineage>
</organism>
<dbReference type="Proteomes" id="UP001305779">
    <property type="component" value="Unassembled WGS sequence"/>
</dbReference>
<feature type="compositionally biased region" description="Low complexity" evidence="1">
    <location>
        <begin position="9"/>
        <end position="22"/>
    </location>
</feature>
<reference evidence="2 3" key="1">
    <citation type="journal article" date="2023" name="G3 (Bethesda)">
        <title>A chromosome-level genome assembly of Zasmidium syzygii isolated from banana leaves.</title>
        <authorList>
            <person name="van Westerhoven A.C."/>
            <person name="Mehrabi R."/>
            <person name="Talebi R."/>
            <person name="Steentjes M.B.F."/>
            <person name="Corcolon B."/>
            <person name="Chong P.A."/>
            <person name="Kema G.H.J."/>
            <person name="Seidl M.F."/>
        </authorList>
    </citation>
    <scope>NUCLEOTIDE SEQUENCE [LARGE SCALE GENOMIC DNA]</scope>
    <source>
        <strain evidence="2 3">P124</strain>
    </source>
</reference>
<feature type="region of interest" description="Disordered" evidence="1">
    <location>
        <begin position="1"/>
        <end position="22"/>
    </location>
</feature>
<accession>A0ABR0E5B5</accession>
<sequence>MTSTAAVIPRQAPTTDAPDAPPADLRAALAPGLDIFVNGDSYPLPDTGSVTILQPDGASIVLEPSAVVANGQSSTIPLVTSATPLTVGGIDMTAPGSEGVTCNPHIPDYPWDGHAVSYPENAFEAAAHQFCYGPYNAEANPSDGQSGGNYFWFSTDKIDPATNLPAYCLGMAHPSGGWIPERSAQDLCISAHGPSIYGSNSKIRVLVVPSPSQDGCSPLGKYKLPQGEACVTNLRNVIFECMLDNKKSSAGVWRESTPQGCWDWYTWGLPLYP</sequence>
<evidence type="ECO:0000313" key="2">
    <source>
        <dbReference type="EMBL" id="KAK4496617.1"/>
    </source>
</evidence>
<dbReference type="EMBL" id="JAXOVC010000010">
    <property type="protein sequence ID" value="KAK4496617.1"/>
    <property type="molecule type" value="Genomic_DNA"/>
</dbReference>
<name>A0ABR0E5B5_ZASCE</name>
<proteinExistence type="predicted"/>
<keyword evidence="3" id="KW-1185">Reference proteome</keyword>
<protein>
    <submittedName>
        <fullName evidence="2">Uncharacterized protein</fullName>
    </submittedName>
</protein>
<comment type="caution">
    <text evidence="2">The sequence shown here is derived from an EMBL/GenBank/DDBJ whole genome shotgun (WGS) entry which is preliminary data.</text>
</comment>
<evidence type="ECO:0000313" key="3">
    <source>
        <dbReference type="Proteomes" id="UP001305779"/>
    </source>
</evidence>